<protein>
    <recommendedName>
        <fullName evidence="1">KY-like immunoglobulin-like domain-containing protein</fullName>
    </recommendedName>
</protein>
<feature type="domain" description="KY-like immunoglobulin-like" evidence="1">
    <location>
        <begin position="8"/>
        <end position="67"/>
    </location>
</feature>
<evidence type="ECO:0000313" key="2">
    <source>
        <dbReference type="EMBL" id="VDN39683.1"/>
    </source>
</evidence>
<evidence type="ECO:0000313" key="3">
    <source>
        <dbReference type="Proteomes" id="UP000281553"/>
    </source>
</evidence>
<evidence type="ECO:0000259" key="1">
    <source>
        <dbReference type="Pfam" id="PF23265"/>
    </source>
</evidence>
<dbReference type="EMBL" id="UYRU01096253">
    <property type="protein sequence ID" value="VDN39683.1"/>
    <property type="molecule type" value="Genomic_DNA"/>
</dbReference>
<gene>
    <name evidence="2" type="ORF">DILT_LOCUS17978</name>
</gene>
<name>A0A3P7NRC3_DIBLA</name>
<dbReference type="Proteomes" id="UP000281553">
    <property type="component" value="Unassembled WGS sequence"/>
</dbReference>
<dbReference type="Pfam" id="PF23265">
    <property type="entry name" value="Ig-like_KY"/>
    <property type="match status" value="1"/>
</dbReference>
<dbReference type="AlphaFoldDB" id="A0A3P7NRC3"/>
<dbReference type="InterPro" id="IPR056564">
    <property type="entry name" value="Ig-like_KY"/>
</dbReference>
<organism evidence="2 3">
    <name type="scientific">Dibothriocephalus latus</name>
    <name type="common">Fish tapeworm</name>
    <name type="synonym">Diphyllobothrium latum</name>
    <dbReference type="NCBI Taxonomy" id="60516"/>
    <lineage>
        <taxon>Eukaryota</taxon>
        <taxon>Metazoa</taxon>
        <taxon>Spiralia</taxon>
        <taxon>Lophotrochozoa</taxon>
        <taxon>Platyhelminthes</taxon>
        <taxon>Cestoda</taxon>
        <taxon>Eucestoda</taxon>
        <taxon>Diphyllobothriidea</taxon>
        <taxon>Diphyllobothriidae</taxon>
        <taxon>Dibothriocephalus</taxon>
    </lineage>
</organism>
<keyword evidence="3" id="KW-1185">Reference proteome</keyword>
<accession>A0A3P7NRC3</accession>
<sequence length="86" mass="9672">MSADYLGPRPKFTEMGLSTVSPSDPFIRSDTGEVCVRLAYQENLPLLWSTKLTSVTNDSSEDFSHMVSIFSTFRHSIVSPLYLRPL</sequence>
<proteinExistence type="predicted"/>
<reference evidence="2 3" key="1">
    <citation type="submission" date="2018-11" db="EMBL/GenBank/DDBJ databases">
        <authorList>
            <consortium name="Pathogen Informatics"/>
        </authorList>
    </citation>
    <scope>NUCLEOTIDE SEQUENCE [LARGE SCALE GENOMIC DNA]</scope>
</reference>